<proteinExistence type="predicted"/>
<dbReference type="EMBL" id="OB794563">
    <property type="protein sequence ID" value="CAD7430601.1"/>
    <property type="molecule type" value="Genomic_DNA"/>
</dbReference>
<protein>
    <submittedName>
        <fullName evidence="2">Uncharacterized protein</fullName>
    </submittedName>
</protein>
<organism evidence="2">
    <name type="scientific">Timema monikensis</name>
    <dbReference type="NCBI Taxonomy" id="170555"/>
    <lineage>
        <taxon>Eukaryota</taxon>
        <taxon>Metazoa</taxon>
        <taxon>Ecdysozoa</taxon>
        <taxon>Arthropoda</taxon>
        <taxon>Hexapoda</taxon>
        <taxon>Insecta</taxon>
        <taxon>Pterygota</taxon>
        <taxon>Neoptera</taxon>
        <taxon>Polyneoptera</taxon>
        <taxon>Phasmatodea</taxon>
        <taxon>Timematodea</taxon>
        <taxon>Timematoidea</taxon>
        <taxon>Timematidae</taxon>
        <taxon>Timema</taxon>
    </lineage>
</organism>
<reference evidence="2" key="1">
    <citation type="submission" date="2020-11" db="EMBL/GenBank/DDBJ databases">
        <authorList>
            <person name="Tran Van P."/>
        </authorList>
    </citation>
    <scope>NUCLEOTIDE SEQUENCE</scope>
</reference>
<evidence type="ECO:0000313" key="2">
    <source>
        <dbReference type="EMBL" id="CAD7430601.1"/>
    </source>
</evidence>
<feature type="region of interest" description="Disordered" evidence="1">
    <location>
        <begin position="60"/>
        <end position="94"/>
    </location>
</feature>
<feature type="compositionally biased region" description="Polar residues" evidence="1">
    <location>
        <begin position="72"/>
        <end position="85"/>
    </location>
</feature>
<sequence>MASISYGPRTYGLTDTESVVHPTEIRTSISPSSAVELNTTSALANYATEKFDKKCAQHLRKGRVGKPVQEKLTLSTPGQDLNLQPPSEPDEPDC</sequence>
<evidence type="ECO:0000256" key="1">
    <source>
        <dbReference type="SAM" id="MobiDB-lite"/>
    </source>
</evidence>
<name>A0A7R9ECK6_9NEOP</name>
<dbReference type="AlphaFoldDB" id="A0A7R9ECK6"/>
<accession>A0A7R9ECK6</accession>
<gene>
    <name evidence="2" type="ORF">TMSB3V08_LOCUS7355</name>
</gene>